<gene>
    <name evidence="1" type="ORF">PR048_013537</name>
</gene>
<dbReference type="Proteomes" id="UP001159363">
    <property type="component" value="Chromosome X"/>
</dbReference>
<evidence type="ECO:0008006" key="3">
    <source>
        <dbReference type="Google" id="ProtNLM"/>
    </source>
</evidence>
<keyword evidence="2" id="KW-1185">Reference proteome</keyword>
<sequence length="200" mass="22673">MVLPNTTSTTVILQIKNVFARHGIPEVFAKEYGFKHCTSSPKFVQSNGQAENAVKIAKKIFSKSNDPNLGLLAYRKLVLSVRATQPNSNEDSIKTVKTFASWTSNFKVCNKASFDKRHAARELRQQVMGERVWMPDLKLYGKIHAQAPFPRSFIVQTEVQLIHAPSTEMDEKLHGKSGEQYCHTPLTCHNQQEVMEEQKL</sequence>
<accession>A0ABQ9HSG6</accession>
<name>A0ABQ9HSG6_9NEOP</name>
<dbReference type="SUPFAM" id="SSF53098">
    <property type="entry name" value="Ribonuclease H-like"/>
    <property type="match status" value="1"/>
</dbReference>
<evidence type="ECO:0000313" key="1">
    <source>
        <dbReference type="EMBL" id="KAJ8887322.1"/>
    </source>
</evidence>
<dbReference type="InterPro" id="IPR012337">
    <property type="entry name" value="RNaseH-like_sf"/>
</dbReference>
<organism evidence="1 2">
    <name type="scientific">Dryococelus australis</name>
    <dbReference type="NCBI Taxonomy" id="614101"/>
    <lineage>
        <taxon>Eukaryota</taxon>
        <taxon>Metazoa</taxon>
        <taxon>Ecdysozoa</taxon>
        <taxon>Arthropoda</taxon>
        <taxon>Hexapoda</taxon>
        <taxon>Insecta</taxon>
        <taxon>Pterygota</taxon>
        <taxon>Neoptera</taxon>
        <taxon>Polyneoptera</taxon>
        <taxon>Phasmatodea</taxon>
        <taxon>Verophasmatodea</taxon>
        <taxon>Anareolatae</taxon>
        <taxon>Phasmatidae</taxon>
        <taxon>Eurycanthinae</taxon>
        <taxon>Dryococelus</taxon>
    </lineage>
</organism>
<protein>
    <recommendedName>
        <fullName evidence="3">Integrase catalytic domain-containing protein</fullName>
    </recommendedName>
</protein>
<proteinExistence type="predicted"/>
<dbReference type="EMBL" id="JARBHB010000004">
    <property type="protein sequence ID" value="KAJ8887322.1"/>
    <property type="molecule type" value="Genomic_DNA"/>
</dbReference>
<comment type="caution">
    <text evidence="1">The sequence shown here is derived from an EMBL/GenBank/DDBJ whole genome shotgun (WGS) entry which is preliminary data.</text>
</comment>
<reference evidence="1 2" key="1">
    <citation type="submission" date="2023-02" db="EMBL/GenBank/DDBJ databases">
        <title>LHISI_Scaffold_Assembly.</title>
        <authorList>
            <person name="Stuart O.P."/>
            <person name="Cleave R."/>
            <person name="Magrath M.J.L."/>
            <person name="Mikheyev A.S."/>
        </authorList>
    </citation>
    <scope>NUCLEOTIDE SEQUENCE [LARGE SCALE GENOMIC DNA]</scope>
    <source>
        <strain evidence="1">Daus_M_001</strain>
        <tissue evidence="1">Leg muscle</tissue>
    </source>
</reference>
<evidence type="ECO:0000313" key="2">
    <source>
        <dbReference type="Proteomes" id="UP001159363"/>
    </source>
</evidence>